<reference evidence="2 3" key="1">
    <citation type="journal article" date="2015" name="Genome Biol. Evol.">
        <title>Phylogenomic analyses indicate that early fungi evolved digesting cell walls of algal ancestors of land plants.</title>
        <authorList>
            <person name="Chang Y."/>
            <person name="Wang S."/>
            <person name="Sekimoto S."/>
            <person name="Aerts A.L."/>
            <person name="Choi C."/>
            <person name="Clum A."/>
            <person name="LaButti K.M."/>
            <person name="Lindquist E.A."/>
            <person name="Yee Ngan C."/>
            <person name="Ohm R.A."/>
            <person name="Salamov A.A."/>
            <person name="Grigoriev I.V."/>
            <person name="Spatafora J.W."/>
            <person name="Berbee M.L."/>
        </authorList>
    </citation>
    <scope>NUCLEOTIDE SEQUENCE [LARGE SCALE GENOMIC DNA]</scope>
    <source>
        <strain evidence="2 3">JEL478</strain>
    </source>
</reference>
<dbReference type="Proteomes" id="UP000070544">
    <property type="component" value="Unassembled WGS sequence"/>
</dbReference>
<organism evidence="2 3">
    <name type="scientific">Gonapodya prolifera (strain JEL478)</name>
    <name type="common">Monoblepharis prolifera</name>
    <dbReference type="NCBI Taxonomy" id="1344416"/>
    <lineage>
        <taxon>Eukaryota</taxon>
        <taxon>Fungi</taxon>
        <taxon>Fungi incertae sedis</taxon>
        <taxon>Chytridiomycota</taxon>
        <taxon>Chytridiomycota incertae sedis</taxon>
        <taxon>Monoblepharidomycetes</taxon>
        <taxon>Monoblepharidales</taxon>
        <taxon>Gonapodyaceae</taxon>
        <taxon>Gonapodya</taxon>
    </lineage>
</organism>
<dbReference type="EMBL" id="KQ965787">
    <property type="protein sequence ID" value="KXS12483.1"/>
    <property type="molecule type" value="Genomic_DNA"/>
</dbReference>
<feature type="region of interest" description="Disordered" evidence="1">
    <location>
        <begin position="143"/>
        <end position="167"/>
    </location>
</feature>
<gene>
    <name evidence="2" type="ORF">M427DRAFT_34679</name>
</gene>
<keyword evidence="3" id="KW-1185">Reference proteome</keyword>
<accession>A0A139A7Y4</accession>
<dbReference type="OrthoDB" id="5340910at2759"/>
<evidence type="ECO:0000313" key="3">
    <source>
        <dbReference type="Proteomes" id="UP000070544"/>
    </source>
</evidence>
<name>A0A139A7Y4_GONPJ</name>
<evidence type="ECO:0008006" key="4">
    <source>
        <dbReference type="Google" id="ProtNLM"/>
    </source>
</evidence>
<protein>
    <recommendedName>
        <fullName evidence="4">SH3 domain-containing protein</fullName>
    </recommendedName>
</protein>
<feature type="compositionally biased region" description="Basic and acidic residues" evidence="1">
    <location>
        <begin position="143"/>
        <end position="157"/>
    </location>
</feature>
<evidence type="ECO:0000256" key="1">
    <source>
        <dbReference type="SAM" id="MobiDB-lite"/>
    </source>
</evidence>
<proteinExistence type="predicted"/>
<evidence type="ECO:0000313" key="2">
    <source>
        <dbReference type="EMBL" id="KXS12483.1"/>
    </source>
</evidence>
<dbReference type="SUPFAM" id="SSF50044">
    <property type="entry name" value="SH3-domain"/>
    <property type="match status" value="1"/>
</dbReference>
<dbReference type="InterPro" id="IPR036028">
    <property type="entry name" value="SH3-like_dom_sf"/>
</dbReference>
<dbReference type="AlphaFoldDB" id="A0A139A7Y4"/>
<sequence length="289" mass="31510">MTATLDELLITFVEHWCEEDVKWLIQEGASPDAREGDAKGEEQWKTLYQPERGLCHDDPPGECGQRRTRITLQPNVEIVRLLLAYGARVTDIELDAALENPDPEFLRTLESHQVSPIPCPALRGPGPLELTNTALTDEVRELNSHAATAEEKARDAENAAPAQPRPPTSVRRVMFAIADNAHKIADKISFVTGDGIFVNFAYANGWGSGFHTSTKTSGHFPLSHLTLDPPPFGAFHSILNAPMPIASRLDSLPQFTHCGAPTVSGPLREVRERVGGVQAEVQRQSGGGT</sequence>